<dbReference type="AlphaFoldDB" id="A0A5D2CSI9"/>
<feature type="chain" id="PRO_5023062318" evidence="1">
    <location>
        <begin position="23"/>
        <end position="121"/>
    </location>
</feature>
<name>A0A5D2CSI9_GOSDA</name>
<evidence type="ECO:0000313" key="3">
    <source>
        <dbReference type="Proteomes" id="UP000323506"/>
    </source>
</evidence>
<evidence type="ECO:0000313" key="2">
    <source>
        <dbReference type="EMBL" id="TYG71006.1"/>
    </source>
</evidence>
<gene>
    <name evidence="2" type="ORF">ES288_D05G360400v1</name>
</gene>
<organism evidence="2 3">
    <name type="scientific">Gossypium darwinii</name>
    <name type="common">Darwin's cotton</name>
    <name type="synonym">Gossypium barbadense var. darwinii</name>
    <dbReference type="NCBI Taxonomy" id="34276"/>
    <lineage>
        <taxon>Eukaryota</taxon>
        <taxon>Viridiplantae</taxon>
        <taxon>Streptophyta</taxon>
        <taxon>Embryophyta</taxon>
        <taxon>Tracheophyta</taxon>
        <taxon>Spermatophyta</taxon>
        <taxon>Magnoliopsida</taxon>
        <taxon>eudicotyledons</taxon>
        <taxon>Gunneridae</taxon>
        <taxon>Pentapetalae</taxon>
        <taxon>rosids</taxon>
        <taxon>malvids</taxon>
        <taxon>Malvales</taxon>
        <taxon>Malvaceae</taxon>
        <taxon>Malvoideae</taxon>
        <taxon>Gossypium</taxon>
    </lineage>
</organism>
<keyword evidence="3" id="KW-1185">Reference proteome</keyword>
<dbReference type="Gene3D" id="1.20.5.2650">
    <property type="match status" value="1"/>
</dbReference>
<reference evidence="2 3" key="1">
    <citation type="submission" date="2019-06" db="EMBL/GenBank/DDBJ databases">
        <title>WGS assembly of Gossypium darwinii.</title>
        <authorList>
            <person name="Chen Z.J."/>
            <person name="Sreedasyam A."/>
            <person name="Ando A."/>
            <person name="Song Q."/>
            <person name="De L."/>
            <person name="Hulse-Kemp A."/>
            <person name="Ding M."/>
            <person name="Ye W."/>
            <person name="Kirkbride R."/>
            <person name="Jenkins J."/>
            <person name="Plott C."/>
            <person name="Lovell J."/>
            <person name="Lin Y.-M."/>
            <person name="Vaughn R."/>
            <person name="Liu B."/>
            <person name="Li W."/>
            <person name="Simpson S."/>
            <person name="Scheffler B."/>
            <person name="Saski C."/>
            <person name="Grover C."/>
            <person name="Hu G."/>
            <person name="Conover J."/>
            <person name="Carlson J."/>
            <person name="Shu S."/>
            <person name="Boston L."/>
            <person name="Williams M."/>
            <person name="Peterson D."/>
            <person name="Mcgee K."/>
            <person name="Jones D."/>
            <person name="Wendel J."/>
            <person name="Stelly D."/>
            <person name="Grimwood J."/>
            <person name="Schmutz J."/>
        </authorList>
    </citation>
    <scope>NUCLEOTIDE SEQUENCE [LARGE SCALE GENOMIC DNA]</scope>
    <source>
        <strain evidence="2">1808015.09</strain>
    </source>
</reference>
<sequence length="121" mass="13773">MNFASISFHCWFFVPLPILCSSSPPKKSLVLCSSSPPPETNLVARCRRVYDHAHDYHINSISNNRILDFGFQLESYRLGKKVGKAPKIQRLATPLTLQRKLTRIAEKNKRITKAKAEAAEY</sequence>
<dbReference type="EMBL" id="CM017705">
    <property type="protein sequence ID" value="TYG71006.1"/>
    <property type="molecule type" value="Genomic_DNA"/>
</dbReference>
<keyword evidence="1" id="KW-0732">Signal</keyword>
<accession>A0A5D2CSI9</accession>
<feature type="signal peptide" evidence="1">
    <location>
        <begin position="1"/>
        <end position="22"/>
    </location>
</feature>
<evidence type="ECO:0000256" key="1">
    <source>
        <dbReference type="SAM" id="SignalP"/>
    </source>
</evidence>
<protein>
    <submittedName>
        <fullName evidence="2">Uncharacterized protein</fullName>
    </submittedName>
</protein>
<proteinExistence type="predicted"/>
<dbReference type="Proteomes" id="UP000323506">
    <property type="component" value="Chromosome D05"/>
</dbReference>